<proteinExistence type="predicted"/>
<protein>
    <submittedName>
        <fullName evidence="3">Uncharacterized protein</fullName>
    </submittedName>
</protein>
<feature type="region of interest" description="Disordered" evidence="1">
    <location>
        <begin position="174"/>
        <end position="207"/>
    </location>
</feature>
<sequence length="207" mass="20986">MIESTPRRTVPLVLALAVAAAAPTATAAAATTAAAAPAPAASATAFAGIRGWARMAYGDPRDDVRILVDAHGSFDGRDPAVAARSWGTFRIQHFMGGPSDGSDGPRPGFNWGDFRVDCVRVDGADVAVTGRLVDAGPDWEEFLHGTPPARMGVSFHVAAPGTGETRIGITAPPPAGAPELAPCAAGPADAGTTAGGYTLTDTRRRSG</sequence>
<keyword evidence="2" id="KW-0732">Signal</keyword>
<evidence type="ECO:0000313" key="4">
    <source>
        <dbReference type="Proteomes" id="UP000231791"/>
    </source>
</evidence>
<dbReference type="RefSeq" id="WP_158740799.1">
    <property type="nucleotide sequence ID" value="NZ_CP024985.1"/>
</dbReference>
<gene>
    <name evidence="3" type="ORF">SLAV_16625</name>
</gene>
<accession>A0A2K8PHR7</accession>
<name>A0A2K8PHR7_STRLA</name>
<dbReference type="GeneID" id="49389111"/>
<feature type="signal peptide" evidence="2">
    <location>
        <begin position="1"/>
        <end position="27"/>
    </location>
</feature>
<dbReference type="KEGG" id="slx:SLAV_16625"/>
<dbReference type="AlphaFoldDB" id="A0A2K8PHR7"/>
<reference evidence="3 4" key="1">
    <citation type="submission" date="2017-11" db="EMBL/GenBank/DDBJ databases">
        <title>Complete genome sequence of Streptomyces lavendulae subsp. lavendulae CCM 3239 (formerly 'Streptomyces aureofaciens CCM 3239'), the producer of the angucycline-type antibiotic auricin.</title>
        <authorList>
            <person name="Busche T."/>
            <person name="Novakova R."/>
            <person name="Al'Dilaimi A."/>
            <person name="Homerova D."/>
            <person name="Feckova L."/>
            <person name="Rezuchova B."/>
            <person name="Mingyar E."/>
            <person name="Csolleiova D."/>
            <person name="Bekeova C."/>
            <person name="Winkler A."/>
            <person name="Sevcikova B."/>
            <person name="Kalinowski J."/>
            <person name="Kormanec J."/>
            <person name="Ruckert C."/>
        </authorList>
    </citation>
    <scope>NUCLEOTIDE SEQUENCE [LARGE SCALE GENOMIC DNA]</scope>
    <source>
        <strain evidence="3 4">CCM 3239</strain>
    </source>
</reference>
<evidence type="ECO:0000256" key="2">
    <source>
        <dbReference type="SAM" id="SignalP"/>
    </source>
</evidence>
<organism evidence="3 4">
    <name type="scientific">Streptomyces lavendulae subsp. lavendulae</name>
    <dbReference type="NCBI Taxonomy" id="58340"/>
    <lineage>
        <taxon>Bacteria</taxon>
        <taxon>Bacillati</taxon>
        <taxon>Actinomycetota</taxon>
        <taxon>Actinomycetes</taxon>
        <taxon>Kitasatosporales</taxon>
        <taxon>Streptomycetaceae</taxon>
        <taxon>Streptomyces</taxon>
    </lineage>
</organism>
<dbReference type="Proteomes" id="UP000231791">
    <property type="component" value="Chromosome"/>
</dbReference>
<evidence type="ECO:0000313" key="3">
    <source>
        <dbReference type="EMBL" id="ATZ25175.1"/>
    </source>
</evidence>
<keyword evidence="4" id="KW-1185">Reference proteome</keyword>
<feature type="compositionally biased region" description="Low complexity" evidence="1">
    <location>
        <begin position="177"/>
        <end position="200"/>
    </location>
</feature>
<dbReference type="OrthoDB" id="3538439at2"/>
<feature type="chain" id="PRO_5044342950" evidence="2">
    <location>
        <begin position="28"/>
        <end position="207"/>
    </location>
</feature>
<evidence type="ECO:0000256" key="1">
    <source>
        <dbReference type="SAM" id="MobiDB-lite"/>
    </source>
</evidence>
<dbReference type="EMBL" id="CP024985">
    <property type="protein sequence ID" value="ATZ25175.1"/>
    <property type="molecule type" value="Genomic_DNA"/>
</dbReference>